<dbReference type="InterPro" id="IPR051539">
    <property type="entry name" value="T4SS-coupling_protein"/>
</dbReference>
<feature type="domain" description="Type IV secretion system coupling protein TraD DNA-binding" evidence="8">
    <location>
        <begin position="225"/>
        <end position="614"/>
    </location>
</feature>
<dbReference type="InterPro" id="IPR019476">
    <property type="entry name" value="T4SS_TraD_DNA-bd"/>
</dbReference>
<evidence type="ECO:0000256" key="2">
    <source>
        <dbReference type="ARBA" id="ARBA00022475"/>
    </source>
</evidence>
<evidence type="ECO:0000256" key="6">
    <source>
        <dbReference type="SAM" id="MobiDB-lite"/>
    </source>
</evidence>
<evidence type="ECO:0000256" key="3">
    <source>
        <dbReference type="ARBA" id="ARBA00022692"/>
    </source>
</evidence>
<evidence type="ECO:0000256" key="7">
    <source>
        <dbReference type="SAM" id="Phobius"/>
    </source>
</evidence>
<comment type="subcellular location">
    <subcellularLocation>
        <location evidence="1">Cell membrane</location>
        <topology evidence="1">Multi-pass membrane protein</topology>
    </subcellularLocation>
</comment>
<gene>
    <name evidence="9" type="ORF">EBF16_02090</name>
    <name evidence="10" type="ORF">H3V42_32125</name>
</gene>
<dbReference type="Proteomes" id="UP000280708">
    <property type="component" value="Plasmid pF1"/>
</dbReference>
<geneLocation type="plasmid" evidence="9">
    <name>pF1</name>
</geneLocation>
<evidence type="ECO:0000313" key="12">
    <source>
        <dbReference type="Proteomes" id="UP000515377"/>
    </source>
</evidence>
<sequence>MRSNDIRFNGQAATVKHHSARGRITRNSGNFTRGSQLLASQYKMTWAGIQVPIWIWLGTFIVLFNIFVWLGLAEHEFQLDLMKLYSAVWTWVGADKFHLINLTLPSGIVTKVPIGYVPYEPHVVHAWAKTVKIFLTTLVMSVFIAAPLIMWFIMWANKRGRDMLQERHNRGAMLVENDVLLNAVRAHNAKNFRKECAEHDPPFDPARVAKAPVIDRVDQGIHVPYRIAGIPYPWRLEQSHTMLIGTTGTGKTTQLRSHVSQIRARGHRAVIFDLTGAFVESFYDPETDVILNPMDERCAPWTLFDECRNYADFVSAAAALIPSHPEDKEPFWQNAARMLFIEMCLKLQEDGEGNNAAIAHHLMQADLKKIHAKLEDTVAAPLTTEKAARMAESIRSVLNVNGQALRFMPDPVKGGPPAFSIRDWIATDNRDGSIMFITGSYNDLEMTRGLFTLWIDLAVNNLMRLPKTRDLRTWYLFDEVHALHALPGIEHGLQSARNFGGAFVLGIHSFDKLVATYGLQNATALTGLARTKLILATADRTTAEKCSEFIGNREVRQMDEAYSYGYNNTRDASTLTPRTAIEPLVLPDDINNLPSLHGFVKFPDGFPASRIELKIRSYPEIAPGAVPRKDFKPTEYVSPQDRRRRNESADEGGEGGREHTPTRPVGGVEEREEEEQQKTQSEAGHARSEAEKAAAAMEVIAAPPVVVDQIQIAQANKAAGGTEPGQSADGRTASNAETARGTHGQLNLDAKLTGMGMSLIDNRTAAQGAEQTRSNPDMHSHEGPSNRSDGDRHEDQSTRELRDGFATDRTEDHHHRHHGHDRSPEIDDDMDPEM</sequence>
<feature type="transmembrane region" description="Helical" evidence="7">
    <location>
        <begin position="53"/>
        <end position="72"/>
    </location>
</feature>
<dbReference type="CDD" id="cd01127">
    <property type="entry name" value="TrwB_TraG_TraD_VirD4"/>
    <property type="match status" value="1"/>
</dbReference>
<feature type="region of interest" description="Disordered" evidence="6">
    <location>
        <begin position="717"/>
        <end position="747"/>
    </location>
</feature>
<organism evidence="9 11">
    <name type="scientific">Sphingobium yanoikuyae</name>
    <name type="common">Sphingomonas yanoikuyae</name>
    <dbReference type="NCBI Taxonomy" id="13690"/>
    <lineage>
        <taxon>Bacteria</taxon>
        <taxon>Pseudomonadati</taxon>
        <taxon>Pseudomonadota</taxon>
        <taxon>Alphaproteobacteria</taxon>
        <taxon>Sphingomonadales</taxon>
        <taxon>Sphingomonadaceae</taxon>
        <taxon>Sphingobium</taxon>
    </lineage>
</organism>
<keyword evidence="2" id="KW-1003">Cell membrane</keyword>
<evidence type="ECO:0000313" key="9">
    <source>
        <dbReference type="EMBL" id="AYO75783.1"/>
    </source>
</evidence>
<evidence type="ECO:0000313" key="10">
    <source>
        <dbReference type="EMBL" id="QNG49477.1"/>
    </source>
</evidence>
<dbReference type="Pfam" id="PF10412">
    <property type="entry name" value="TrwB_AAD_bind"/>
    <property type="match status" value="1"/>
</dbReference>
<dbReference type="EMBL" id="CP060123">
    <property type="protein sequence ID" value="QNG49477.1"/>
    <property type="molecule type" value="Genomic_DNA"/>
</dbReference>
<feature type="compositionally biased region" description="Basic and acidic residues" evidence="6">
    <location>
        <begin position="640"/>
        <end position="661"/>
    </location>
</feature>
<evidence type="ECO:0000256" key="1">
    <source>
        <dbReference type="ARBA" id="ARBA00004651"/>
    </source>
</evidence>
<dbReference type="InterPro" id="IPR027417">
    <property type="entry name" value="P-loop_NTPase"/>
</dbReference>
<keyword evidence="9" id="KW-0614">Plasmid</keyword>
<dbReference type="PANTHER" id="PTHR37937">
    <property type="entry name" value="CONJUGATIVE TRANSFER: DNA TRANSPORT"/>
    <property type="match status" value="1"/>
</dbReference>
<dbReference type="RefSeq" id="WP_099231128.1">
    <property type="nucleotide sequence ID" value="NZ_CALUBW010000105.1"/>
</dbReference>
<protein>
    <submittedName>
        <fullName evidence="9">Conjugal transfer protein TraD</fullName>
    </submittedName>
    <submittedName>
        <fullName evidence="10">Type IV secretion system DNA-binding domain-containing protein</fullName>
    </submittedName>
</protein>
<geneLocation type="plasmid" evidence="11">
    <name>pf1</name>
</geneLocation>
<feature type="compositionally biased region" description="Basic and acidic residues" evidence="6">
    <location>
        <begin position="776"/>
        <end position="813"/>
    </location>
</feature>
<dbReference type="AlphaFoldDB" id="A0A3G2ULE9"/>
<reference evidence="10 12" key="2">
    <citation type="submission" date="2020-07" db="EMBL/GenBank/DDBJ databases">
        <title>Whole genome sequence of Sphingobium yanoikuyae A3.</title>
        <authorList>
            <person name="Han S.-S."/>
        </authorList>
    </citation>
    <scope>NUCLEOTIDE SEQUENCE [LARGE SCALE GENOMIC DNA]</scope>
    <source>
        <strain evidence="10 12">A3</strain>
        <plasmid evidence="10 12">unnamed1</plasmid>
    </source>
</reference>
<keyword evidence="3 7" id="KW-0812">Transmembrane</keyword>
<dbReference type="PANTHER" id="PTHR37937:SF1">
    <property type="entry name" value="CONJUGATIVE TRANSFER: DNA TRANSPORT"/>
    <property type="match status" value="1"/>
</dbReference>
<reference evidence="9 11" key="1">
    <citation type="submission" date="2018-10" db="EMBL/GenBank/DDBJ databases">
        <title>Characterization and genome analysis of a novel bacterium Sphingobium yanoikuyae SJTF8 capable of degrading PAHs.</title>
        <authorList>
            <person name="Yin C."/>
            <person name="Xiong W."/>
            <person name="Liang R."/>
        </authorList>
    </citation>
    <scope>NUCLEOTIDE SEQUENCE [LARGE SCALE GENOMIC DNA]</scope>
    <source>
        <strain evidence="9 11">SJTF8</strain>
        <plasmid evidence="11">pf1</plasmid>
        <plasmid evidence="9">pF1</plasmid>
    </source>
</reference>
<geneLocation type="plasmid" evidence="10 12">
    <name>unnamed1</name>
</geneLocation>
<dbReference type="EMBL" id="CP033227">
    <property type="protein sequence ID" value="AYO75783.1"/>
    <property type="molecule type" value="Genomic_DNA"/>
</dbReference>
<dbReference type="GO" id="GO:0003677">
    <property type="term" value="F:DNA binding"/>
    <property type="evidence" value="ECO:0007669"/>
    <property type="project" value="UniProtKB-KW"/>
</dbReference>
<dbReference type="GO" id="GO:0005886">
    <property type="term" value="C:plasma membrane"/>
    <property type="evidence" value="ECO:0007669"/>
    <property type="project" value="UniProtKB-SubCell"/>
</dbReference>
<keyword evidence="4 7" id="KW-1133">Transmembrane helix</keyword>
<name>A0A3G2ULE9_SPHYA</name>
<dbReference type="SUPFAM" id="SSF52540">
    <property type="entry name" value="P-loop containing nucleoside triphosphate hydrolases"/>
    <property type="match status" value="1"/>
</dbReference>
<evidence type="ECO:0000259" key="8">
    <source>
        <dbReference type="Pfam" id="PF10412"/>
    </source>
</evidence>
<evidence type="ECO:0000256" key="4">
    <source>
        <dbReference type="ARBA" id="ARBA00022989"/>
    </source>
</evidence>
<keyword evidence="5 7" id="KW-0472">Membrane</keyword>
<dbReference type="Gene3D" id="3.40.50.300">
    <property type="entry name" value="P-loop containing nucleotide triphosphate hydrolases"/>
    <property type="match status" value="2"/>
</dbReference>
<proteinExistence type="predicted"/>
<feature type="transmembrane region" description="Helical" evidence="7">
    <location>
        <begin position="133"/>
        <end position="155"/>
    </location>
</feature>
<feature type="region of interest" description="Disordered" evidence="6">
    <location>
        <begin position="623"/>
        <end position="694"/>
    </location>
</feature>
<accession>A0A3G2ULE9</accession>
<dbReference type="Proteomes" id="UP000515377">
    <property type="component" value="Plasmid unnamed1"/>
</dbReference>
<evidence type="ECO:0000256" key="5">
    <source>
        <dbReference type="ARBA" id="ARBA00023136"/>
    </source>
</evidence>
<feature type="region of interest" description="Disordered" evidence="6">
    <location>
        <begin position="765"/>
        <end position="834"/>
    </location>
</feature>
<evidence type="ECO:0000313" key="11">
    <source>
        <dbReference type="Proteomes" id="UP000280708"/>
    </source>
</evidence>
<keyword evidence="10" id="KW-0238">DNA-binding</keyword>